<dbReference type="InterPro" id="IPR018488">
    <property type="entry name" value="cNMP-bd_CS"/>
</dbReference>
<dbReference type="GO" id="GO:0003700">
    <property type="term" value="F:DNA-binding transcription factor activity"/>
    <property type="evidence" value="ECO:0007669"/>
    <property type="project" value="TreeGrafter"/>
</dbReference>
<comment type="caution">
    <text evidence="6">The sequence shown here is derived from an EMBL/GenBank/DDBJ whole genome shotgun (WGS) entry which is preliminary data.</text>
</comment>
<dbReference type="SUPFAM" id="SSF46785">
    <property type="entry name" value="Winged helix' DNA-binding domain"/>
    <property type="match status" value="1"/>
</dbReference>
<dbReference type="Pfam" id="PF13545">
    <property type="entry name" value="HTH_Crp_2"/>
    <property type="match status" value="1"/>
</dbReference>
<dbReference type="PROSITE" id="PS50042">
    <property type="entry name" value="CNMP_BINDING_3"/>
    <property type="match status" value="1"/>
</dbReference>
<dbReference type="PANTHER" id="PTHR24567:SF74">
    <property type="entry name" value="HTH-TYPE TRANSCRIPTIONAL REGULATOR ARCR"/>
    <property type="match status" value="1"/>
</dbReference>
<dbReference type="InterPro" id="IPR000595">
    <property type="entry name" value="cNMP-bd_dom"/>
</dbReference>
<evidence type="ECO:0000256" key="3">
    <source>
        <dbReference type="ARBA" id="ARBA00023163"/>
    </source>
</evidence>
<evidence type="ECO:0000313" key="7">
    <source>
        <dbReference type="Proteomes" id="UP000712673"/>
    </source>
</evidence>
<dbReference type="PROSITE" id="PS51063">
    <property type="entry name" value="HTH_CRP_2"/>
    <property type="match status" value="1"/>
</dbReference>
<dbReference type="EMBL" id="VGLS01001156">
    <property type="protein sequence ID" value="MBM3227027.1"/>
    <property type="molecule type" value="Genomic_DNA"/>
</dbReference>
<name>A0A937W5K0_UNCTE</name>
<proteinExistence type="predicted"/>
<dbReference type="AlphaFoldDB" id="A0A937W5K0"/>
<reference evidence="6" key="1">
    <citation type="submission" date="2019-03" db="EMBL/GenBank/DDBJ databases">
        <title>Lake Tanganyika Metagenome-Assembled Genomes (MAGs).</title>
        <authorList>
            <person name="Tran P."/>
        </authorList>
    </citation>
    <scope>NUCLEOTIDE SEQUENCE</scope>
    <source>
        <strain evidence="6">K_DeepCast_65m_m2_066</strain>
    </source>
</reference>
<dbReference type="InterPro" id="IPR018490">
    <property type="entry name" value="cNMP-bd_dom_sf"/>
</dbReference>
<dbReference type="CDD" id="cd00038">
    <property type="entry name" value="CAP_ED"/>
    <property type="match status" value="1"/>
</dbReference>
<dbReference type="GO" id="GO:0003677">
    <property type="term" value="F:DNA binding"/>
    <property type="evidence" value="ECO:0007669"/>
    <property type="project" value="UniProtKB-KW"/>
</dbReference>
<keyword evidence="3" id="KW-0804">Transcription</keyword>
<dbReference type="SMART" id="SM00419">
    <property type="entry name" value="HTH_CRP"/>
    <property type="match status" value="1"/>
</dbReference>
<dbReference type="InterPro" id="IPR050397">
    <property type="entry name" value="Env_Response_Regulators"/>
</dbReference>
<dbReference type="InterPro" id="IPR012318">
    <property type="entry name" value="HTH_CRP"/>
</dbReference>
<sequence>MGDDTGAGGKWMLTYNDFLKKVPLFSELDEEELHQLATVMREQHYKKHTTIVHVDDPGSALYILKSGLVKITIEDQHGYEMILRILYPTDFFGEMSLLDGMPRSATVTTQEVSEVLTIAREHFLHIVEKSPKLLLKMTAVLSKRLRKANELIHSLAFFDVYGKVARVLLNLAAERGRVTEQGTVIDMRLTQQELADLAGMTRETMARTLREFQQAGCIRVESGIISILALDMLRREIRQA</sequence>
<dbReference type="PANTHER" id="PTHR24567">
    <property type="entry name" value="CRP FAMILY TRANSCRIPTIONAL REGULATORY PROTEIN"/>
    <property type="match status" value="1"/>
</dbReference>
<dbReference type="PRINTS" id="PR00034">
    <property type="entry name" value="HTHCRP"/>
</dbReference>
<evidence type="ECO:0000259" key="4">
    <source>
        <dbReference type="PROSITE" id="PS50042"/>
    </source>
</evidence>
<dbReference type="Gene3D" id="1.10.10.10">
    <property type="entry name" value="Winged helix-like DNA-binding domain superfamily/Winged helix DNA-binding domain"/>
    <property type="match status" value="1"/>
</dbReference>
<dbReference type="InterPro" id="IPR014710">
    <property type="entry name" value="RmlC-like_jellyroll"/>
</dbReference>
<evidence type="ECO:0000259" key="5">
    <source>
        <dbReference type="PROSITE" id="PS51063"/>
    </source>
</evidence>
<gene>
    <name evidence="6" type="ORF">FJZ47_24945</name>
</gene>
<accession>A0A937W5K0</accession>
<dbReference type="Gene3D" id="2.60.120.10">
    <property type="entry name" value="Jelly Rolls"/>
    <property type="match status" value="1"/>
</dbReference>
<organism evidence="6 7">
    <name type="scientific">Tectimicrobiota bacterium</name>
    <dbReference type="NCBI Taxonomy" id="2528274"/>
    <lineage>
        <taxon>Bacteria</taxon>
        <taxon>Pseudomonadati</taxon>
        <taxon>Nitrospinota/Tectimicrobiota group</taxon>
        <taxon>Candidatus Tectimicrobiota</taxon>
    </lineage>
</organism>
<feature type="domain" description="HTH crp-type" evidence="5">
    <location>
        <begin position="158"/>
        <end position="231"/>
    </location>
</feature>
<dbReference type="SUPFAM" id="SSF51206">
    <property type="entry name" value="cAMP-binding domain-like"/>
    <property type="match status" value="1"/>
</dbReference>
<protein>
    <submittedName>
        <fullName evidence="6">Crp/Fnr family transcriptional regulator</fullName>
    </submittedName>
</protein>
<evidence type="ECO:0000256" key="1">
    <source>
        <dbReference type="ARBA" id="ARBA00023015"/>
    </source>
</evidence>
<dbReference type="PROSITE" id="PS00889">
    <property type="entry name" value="CNMP_BINDING_2"/>
    <property type="match status" value="1"/>
</dbReference>
<dbReference type="Pfam" id="PF00027">
    <property type="entry name" value="cNMP_binding"/>
    <property type="match status" value="1"/>
</dbReference>
<evidence type="ECO:0000313" key="6">
    <source>
        <dbReference type="EMBL" id="MBM3227027.1"/>
    </source>
</evidence>
<keyword evidence="1" id="KW-0805">Transcription regulation</keyword>
<dbReference type="InterPro" id="IPR036388">
    <property type="entry name" value="WH-like_DNA-bd_sf"/>
</dbReference>
<dbReference type="GO" id="GO:0005829">
    <property type="term" value="C:cytosol"/>
    <property type="evidence" value="ECO:0007669"/>
    <property type="project" value="TreeGrafter"/>
</dbReference>
<dbReference type="Proteomes" id="UP000712673">
    <property type="component" value="Unassembled WGS sequence"/>
</dbReference>
<evidence type="ECO:0000256" key="2">
    <source>
        <dbReference type="ARBA" id="ARBA00023125"/>
    </source>
</evidence>
<dbReference type="SMART" id="SM00100">
    <property type="entry name" value="cNMP"/>
    <property type="match status" value="1"/>
</dbReference>
<feature type="domain" description="Cyclic nucleotide-binding" evidence="4">
    <location>
        <begin position="24"/>
        <end position="144"/>
    </location>
</feature>
<keyword evidence="2" id="KW-0238">DNA-binding</keyword>
<dbReference type="InterPro" id="IPR036390">
    <property type="entry name" value="WH_DNA-bd_sf"/>
</dbReference>